<comment type="similarity">
    <text evidence="2">Belongs to the peptidase M13 family.</text>
</comment>
<dbReference type="CDD" id="cd08662">
    <property type="entry name" value="M13"/>
    <property type="match status" value="1"/>
</dbReference>
<evidence type="ECO:0000256" key="1">
    <source>
        <dbReference type="ARBA" id="ARBA00001947"/>
    </source>
</evidence>
<feature type="signal peptide" evidence="8">
    <location>
        <begin position="1"/>
        <end position="22"/>
    </location>
</feature>
<dbReference type="InterPro" id="IPR042089">
    <property type="entry name" value="Peptidase_M13_dom_2"/>
</dbReference>
<dbReference type="SUPFAM" id="SSF55486">
    <property type="entry name" value="Metalloproteases ('zincins'), catalytic domain"/>
    <property type="match status" value="1"/>
</dbReference>
<dbReference type="GO" id="GO:0016485">
    <property type="term" value="P:protein processing"/>
    <property type="evidence" value="ECO:0007669"/>
    <property type="project" value="TreeGrafter"/>
</dbReference>
<evidence type="ECO:0000256" key="2">
    <source>
        <dbReference type="ARBA" id="ARBA00007357"/>
    </source>
</evidence>
<dbReference type="GO" id="GO:0046872">
    <property type="term" value="F:metal ion binding"/>
    <property type="evidence" value="ECO:0007669"/>
    <property type="project" value="UniProtKB-KW"/>
</dbReference>
<dbReference type="GO" id="GO:0005886">
    <property type="term" value="C:plasma membrane"/>
    <property type="evidence" value="ECO:0007669"/>
    <property type="project" value="TreeGrafter"/>
</dbReference>
<dbReference type="Gene3D" id="1.10.1380.10">
    <property type="entry name" value="Neutral endopeptidase , domain2"/>
    <property type="match status" value="1"/>
</dbReference>
<feature type="domain" description="Peptidase M13 C-terminal" evidence="9">
    <location>
        <begin position="467"/>
        <end position="663"/>
    </location>
</feature>
<sequence>MTTPALRPLLAALALAAPYAQAQDRPLACTDFYAHVNGAWMAQTELPPERSRIGAFDGLRVRNEELLQKALNQLEPTQASTPGLRHAATLWRSGMDTAAIERQGLAALKPLLDALSSLQRREQLPALLAQMARHQVSGPFAVGVRPDVMNTTRHTLSIGQSGLTLPDRDDYTRADATAQGLRSAARDYRATLLKAADGAAPSTERLDALEQFEARLAAASSARVDLRNPRANYHPHLAASLQAQAPGLDWAAWIQALGLPERAPARFVVGQPDYLKAVAREAAEAPLPLWRDYLRLRVLDAFAAAGPKALQDAHFAYYDQTQRGLLQPAPRHERVVELIGGRYGGAPLAMTLGEAFVQVAFPAEAARRSAALVEDIKAALRERIFALPWMAPATKLRALDKLNAMSPKIGAPAQWPTWVGLQTRADDFLGNLVRGAQWQWAQRAQDLGQPVDRSRWFTSPHIVNAFAGGLNEIVFPAGILQPPFFSASADDAANFGGIGMVIGHEIIHHFDDRGRQFDAVGNLNDWWTAADAAAYQQRADEVVRLYGSFEAAPGEFVNGRLTLGENISDMAGVQIAYAGLLKSLKRTPNAPRADGLTPQQGFFTQTGLIWRSKMRTEALIQQLRTDSHSPPRFRVLAPLAHSPAFAEAFGCRAGDPMVAEPRISIW</sequence>
<dbReference type="InterPro" id="IPR018497">
    <property type="entry name" value="Peptidase_M13_C"/>
</dbReference>
<comment type="caution">
    <text evidence="11">The sequence shown here is derived from an EMBL/GenBank/DDBJ whole genome shotgun (WGS) entry which is preliminary data.</text>
</comment>
<feature type="domain" description="Peptidase M13 N-terminal" evidence="10">
    <location>
        <begin position="29"/>
        <end position="412"/>
    </location>
</feature>
<evidence type="ECO:0000256" key="4">
    <source>
        <dbReference type="ARBA" id="ARBA00022723"/>
    </source>
</evidence>
<dbReference type="Pfam" id="PF01431">
    <property type="entry name" value="Peptidase_M13"/>
    <property type="match status" value="1"/>
</dbReference>
<evidence type="ECO:0000313" key="11">
    <source>
        <dbReference type="EMBL" id="MBH9554168.1"/>
    </source>
</evidence>
<dbReference type="PANTHER" id="PTHR11733">
    <property type="entry name" value="ZINC METALLOPROTEASE FAMILY M13 NEPRILYSIN-RELATED"/>
    <property type="match status" value="1"/>
</dbReference>
<organism evidence="11 12">
    <name type="scientific">Inhella gelatinilytica</name>
    <dbReference type="NCBI Taxonomy" id="2795030"/>
    <lineage>
        <taxon>Bacteria</taxon>
        <taxon>Pseudomonadati</taxon>
        <taxon>Pseudomonadota</taxon>
        <taxon>Betaproteobacteria</taxon>
        <taxon>Burkholderiales</taxon>
        <taxon>Sphaerotilaceae</taxon>
        <taxon>Inhella</taxon>
    </lineage>
</organism>
<reference evidence="11" key="1">
    <citation type="submission" date="2020-12" db="EMBL/GenBank/DDBJ databases">
        <title>The genome sequence of Inhella sp. 4Y17.</title>
        <authorList>
            <person name="Liu Y."/>
        </authorList>
    </citation>
    <scope>NUCLEOTIDE SEQUENCE</scope>
    <source>
        <strain evidence="11">4Y10</strain>
    </source>
</reference>
<dbReference type="Proteomes" id="UP000620139">
    <property type="component" value="Unassembled WGS sequence"/>
</dbReference>
<evidence type="ECO:0000256" key="5">
    <source>
        <dbReference type="ARBA" id="ARBA00022801"/>
    </source>
</evidence>
<keyword evidence="7" id="KW-0482">Metalloprotease</keyword>
<dbReference type="PANTHER" id="PTHR11733:SF167">
    <property type="entry name" value="FI17812P1-RELATED"/>
    <property type="match status" value="1"/>
</dbReference>
<dbReference type="AlphaFoldDB" id="A0A931J2A1"/>
<comment type="cofactor">
    <cofactor evidence="1">
        <name>Zn(2+)</name>
        <dbReference type="ChEBI" id="CHEBI:29105"/>
    </cofactor>
</comment>
<dbReference type="EMBL" id="JAEDAL010000010">
    <property type="protein sequence ID" value="MBH9554168.1"/>
    <property type="molecule type" value="Genomic_DNA"/>
</dbReference>
<dbReference type="Gene3D" id="3.40.390.10">
    <property type="entry name" value="Collagenase (Catalytic Domain)"/>
    <property type="match status" value="1"/>
</dbReference>
<dbReference type="RefSeq" id="WP_198101784.1">
    <property type="nucleotide sequence ID" value="NZ_JAEDAL010000010.1"/>
</dbReference>
<evidence type="ECO:0000259" key="10">
    <source>
        <dbReference type="Pfam" id="PF05649"/>
    </source>
</evidence>
<name>A0A931J2A1_9BURK</name>
<dbReference type="PRINTS" id="PR00786">
    <property type="entry name" value="NEPRILYSIN"/>
</dbReference>
<evidence type="ECO:0000256" key="3">
    <source>
        <dbReference type="ARBA" id="ARBA00022670"/>
    </source>
</evidence>
<evidence type="ECO:0000313" key="12">
    <source>
        <dbReference type="Proteomes" id="UP000620139"/>
    </source>
</evidence>
<keyword evidence="5" id="KW-0378">Hydrolase</keyword>
<proteinExistence type="inferred from homology"/>
<evidence type="ECO:0000256" key="7">
    <source>
        <dbReference type="ARBA" id="ARBA00023049"/>
    </source>
</evidence>
<gene>
    <name evidence="11" type="ORF">I7X43_15090</name>
</gene>
<evidence type="ECO:0000259" key="9">
    <source>
        <dbReference type="Pfam" id="PF01431"/>
    </source>
</evidence>
<keyword evidence="8" id="KW-0732">Signal</keyword>
<feature type="chain" id="PRO_5037619879" evidence="8">
    <location>
        <begin position="23"/>
        <end position="666"/>
    </location>
</feature>
<keyword evidence="6" id="KW-0862">Zinc</keyword>
<keyword evidence="12" id="KW-1185">Reference proteome</keyword>
<dbReference type="GO" id="GO:0004222">
    <property type="term" value="F:metalloendopeptidase activity"/>
    <property type="evidence" value="ECO:0007669"/>
    <property type="project" value="InterPro"/>
</dbReference>
<evidence type="ECO:0000256" key="8">
    <source>
        <dbReference type="SAM" id="SignalP"/>
    </source>
</evidence>
<dbReference type="InterPro" id="IPR008753">
    <property type="entry name" value="Peptidase_M13_N"/>
</dbReference>
<dbReference type="InterPro" id="IPR024079">
    <property type="entry name" value="MetalloPept_cat_dom_sf"/>
</dbReference>
<dbReference type="PROSITE" id="PS51885">
    <property type="entry name" value="NEPRILYSIN"/>
    <property type="match status" value="1"/>
</dbReference>
<dbReference type="InterPro" id="IPR000718">
    <property type="entry name" value="Peptidase_M13"/>
</dbReference>
<dbReference type="Pfam" id="PF05649">
    <property type="entry name" value="Peptidase_M13_N"/>
    <property type="match status" value="1"/>
</dbReference>
<keyword evidence="3" id="KW-0645">Protease</keyword>
<protein>
    <submittedName>
        <fullName evidence="11">M13 family metallopeptidase</fullName>
    </submittedName>
</protein>
<accession>A0A931J2A1</accession>
<keyword evidence="4" id="KW-0479">Metal-binding</keyword>
<evidence type="ECO:0000256" key="6">
    <source>
        <dbReference type="ARBA" id="ARBA00022833"/>
    </source>
</evidence>